<gene>
    <name evidence="3" type="ORF">RM552_14845</name>
</gene>
<dbReference type="InterPro" id="IPR013857">
    <property type="entry name" value="NADH-UbQ_OxRdtase-assoc_prot30"/>
</dbReference>
<dbReference type="RefSeq" id="WP_311369654.1">
    <property type="nucleotide sequence ID" value="NZ_JAVRHX010000005.1"/>
</dbReference>
<dbReference type="PANTHER" id="PTHR13194">
    <property type="entry name" value="COMPLEX I INTERMEDIATE-ASSOCIATED PROTEIN 30"/>
    <property type="match status" value="1"/>
</dbReference>
<evidence type="ECO:0000313" key="3">
    <source>
        <dbReference type="EMBL" id="MDT0596129.1"/>
    </source>
</evidence>
<accession>A0ABU2ZU05</accession>
<evidence type="ECO:0000259" key="2">
    <source>
        <dbReference type="Pfam" id="PF08547"/>
    </source>
</evidence>
<reference evidence="3 4" key="1">
    <citation type="submission" date="2023-09" db="EMBL/GenBank/DDBJ databases">
        <authorList>
            <person name="Rey-Velasco X."/>
        </authorList>
    </citation>
    <scope>NUCLEOTIDE SEQUENCE [LARGE SCALE GENOMIC DNA]</scope>
    <source>
        <strain evidence="3 4">P117</strain>
    </source>
</reference>
<comment type="caution">
    <text evidence="3">The sequence shown here is derived from an EMBL/GenBank/DDBJ whole genome shotgun (WGS) entry which is preliminary data.</text>
</comment>
<protein>
    <submittedName>
        <fullName evidence="3">CIA30 family protein</fullName>
    </submittedName>
</protein>
<dbReference type="SUPFAM" id="SSF49785">
    <property type="entry name" value="Galactose-binding domain-like"/>
    <property type="match status" value="1"/>
</dbReference>
<name>A0ABU2ZU05_9ALTE</name>
<dbReference type="InterPro" id="IPR008979">
    <property type="entry name" value="Galactose-bd-like_sf"/>
</dbReference>
<dbReference type="InterPro" id="IPR039131">
    <property type="entry name" value="NDUFAF1"/>
</dbReference>
<keyword evidence="4" id="KW-1185">Reference proteome</keyword>
<sequence>MQNSHIQFSLTNEIDNWVIVNDTVMGGRSKAQLDIVKNMLIFSGSLSLQNNGGFASTRRVYKPVEWDPKQAFQITIEGDGRAYQFRLRTNRRMDGVAYVVGFQTVAGKSQSFTFEPSDFEPLWRGRYVRGAEALTFDDVSQLGFMLADKTPGEFSLKVKSITQVPLAL</sequence>
<feature type="domain" description="NADH:ubiquinone oxidoreductase intermediate-associated protein 30" evidence="2">
    <location>
        <begin position="7"/>
        <end position="158"/>
    </location>
</feature>
<proteinExistence type="inferred from homology"/>
<evidence type="ECO:0000313" key="4">
    <source>
        <dbReference type="Proteomes" id="UP001253545"/>
    </source>
</evidence>
<organism evidence="3 4">
    <name type="scientific">Glaciecola petra</name>
    <dbReference type="NCBI Taxonomy" id="3075602"/>
    <lineage>
        <taxon>Bacteria</taxon>
        <taxon>Pseudomonadati</taxon>
        <taxon>Pseudomonadota</taxon>
        <taxon>Gammaproteobacteria</taxon>
        <taxon>Alteromonadales</taxon>
        <taxon>Alteromonadaceae</taxon>
        <taxon>Glaciecola</taxon>
    </lineage>
</organism>
<dbReference type="Pfam" id="PF08547">
    <property type="entry name" value="CIA30"/>
    <property type="match status" value="1"/>
</dbReference>
<dbReference type="PANTHER" id="PTHR13194:SF19">
    <property type="entry name" value="NAD(P)-BINDING ROSSMANN-FOLD SUPERFAMILY PROTEIN"/>
    <property type="match status" value="1"/>
</dbReference>
<dbReference type="Proteomes" id="UP001253545">
    <property type="component" value="Unassembled WGS sequence"/>
</dbReference>
<comment type="similarity">
    <text evidence="1">Belongs to the CIA30 family.</text>
</comment>
<evidence type="ECO:0000256" key="1">
    <source>
        <dbReference type="ARBA" id="ARBA00007884"/>
    </source>
</evidence>
<dbReference type="EMBL" id="JAVRHX010000005">
    <property type="protein sequence ID" value="MDT0596129.1"/>
    <property type="molecule type" value="Genomic_DNA"/>
</dbReference>